<gene>
    <name evidence="1" type="ORF">DSO57_1018574</name>
</gene>
<sequence length="418" mass="46835">MRPNFSSGFSNIPVPGGIFELSQLCHQSIRDKLKSSTPFRVLVLAIHGPLDSRDEDCSLEMAQRLENQMRCYFDPVLVTTMVVCSTGTSSERAATCITELSHHPGRISCCDLLAVVGHSQGCVVGMKVLELLLNEGKLEGKRVGILSLAGVHGGTFEPISNPLRAATSELALLAQQHDEGTVAYRQSVLRVLSAGVQVLAIHSFGDNLVNITSSTFGFLERSPPNICLGLYLCKDQVGELSNPRERWVPRLYLVYLRARNLGFVWNPFFSSILSETDPFSTIAAKTYPLQMAFNWVIKGYPSVQFALNHSELVSCDALYTYATLWLTADTSSIVQNISSEDPVQSLSYYTDTFDFILSELNRAENFDSRLTPYTQPVRNELLQFRTDIRANFPDLKDRLSFFFFSRMDKLFLERRLLP</sequence>
<name>A0ACC2UD34_9FUNG</name>
<dbReference type="EMBL" id="QTSX02000791">
    <property type="protein sequence ID" value="KAJ9084984.1"/>
    <property type="molecule type" value="Genomic_DNA"/>
</dbReference>
<accession>A0ACC2UD34</accession>
<evidence type="ECO:0000313" key="1">
    <source>
        <dbReference type="EMBL" id="KAJ9084984.1"/>
    </source>
</evidence>
<reference evidence="1" key="1">
    <citation type="submission" date="2022-04" db="EMBL/GenBank/DDBJ databases">
        <title>Genome of the entomopathogenic fungus Entomophthora muscae.</title>
        <authorList>
            <person name="Elya C."/>
            <person name="Lovett B.R."/>
            <person name="Lee E."/>
            <person name="Macias A.M."/>
            <person name="Hajek A.E."/>
            <person name="De Bivort B.L."/>
            <person name="Kasson M.T."/>
            <person name="De Fine Licht H.H."/>
            <person name="Stajich J.E."/>
        </authorList>
    </citation>
    <scope>NUCLEOTIDE SEQUENCE</scope>
    <source>
        <strain evidence="1">Berkeley</strain>
    </source>
</reference>
<organism evidence="1 2">
    <name type="scientific">Entomophthora muscae</name>
    <dbReference type="NCBI Taxonomy" id="34485"/>
    <lineage>
        <taxon>Eukaryota</taxon>
        <taxon>Fungi</taxon>
        <taxon>Fungi incertae sedis</taxon>
        <taxon>Zoopagomycota</taxon>
        <taxon>Entomophthoromycotina</taxon>
        <taxon>Entomophthoromycetes</taxon>
        <taxon>Entomophthorales</taxon>
        <taxon>Entomophthoraceae</taxon>
        <taxon>Entomophthora</taxon>
    </lineage>
</organism>
<dbReference type="Proteomes" id="UP001165960">
    <property type="component" value="Unassembled WGS sequence"/>
</dbReference>
<comment type="caution">
    <text evidence="1">The sequence shown here is derived from an EMBL/GenBank/DDBJ whole genome shotgun (WGS) entry which is preliminary data.</text>
</comment>
<proteinExistence type="predicted"/>
<protein>
    <submittedName>
        <fullName evidence="1">Uncharacterized protein</fullName>
    </submittedName>
</protein>
<keyword evidence="2" id="KW-1185">Reference proteome</keyword>
<evidence type="ECO:0000313" key="2">
    <source>
        <dbReference type="Proteomes" id="UP001165960"/>
    </source>
</evidence>